<proteinExistence type="predicted"/>
<accession>A0A6J7WNI4</accession>
<sequence length="116" mass="12797">MIVGIQGTSSFNDYSVFLRAMGVALQELPEGDTEFTVMSAGPLTINRFALEFLNISERSLKARGIKVKLVKVPVGWIKSNISSLGYFAYFSKPKEPVSDLVDLADAKDVEVGVYRF</sequence>
<dbReference type="EMBL" id="LR798269">
    <property type="protein sequence ID" value="CAB5219476.1"/>
    <property type="molecule type" value="Genomic_DNA"/>
</dbReference>
<name>A0A6J7WNI4_9CAUD</name>
<reference evidence="1" key="1">
    <citation type="submission" date="2020-05" db="EMBL/GenBank/DDBJ databases">
        <authorList>
            <person name="Chiriac C."/>
            <person name="Salcher M."/>
            <person name="Ghai R."/>
            <person name="Kavagutti S V."/>
        </authorList>
    </citation>
    <scope>NUCLEOTIDE SEQUENCE</scope>
</reference>
<protein>
    <submittedName>
        <fullName evidence="1">Uncharacterized protein</fullName>
    </submittedName>
</protein>
<evidence type="ECO:0000313" key="1">
    <source>
        <dbReference type="EMBL" id="CAB5219476.1"/>
    </source>
</evidence>
<organism evidence="1">
    <name type="scientific">uncultured Caudovirales phage</name>
    <dbReference type="NCBI Taxonomy" id="2100421"/>
    <lineage>
        <taxon>Viruses</taxon>
        <taxon>Duplodnaviria</taxon>
        <taxon>Heunggongvirae</taxon>
        <taxon>Uroviricota</taxon>
        <taxon>Caudoviricetes</taxon>
        <taxon>Peduoviridae</taxon>
        <taxon>Maltschvirus</taxon>
        <taxon>Maltschvirus maltsch</taxon>
    </lineage>
</organism>
<gene>
    <name evidence="1" type="ORF">UFOVP222_76</name>
</gene>